<sequence>MMGIMELWAALRRVGLLATVAALGAGCSAQTPASSPTPTPTTARPTPTVDQWSLPQLVPGLQTPAPHFRAPAPKVATAGPAVTVDLRAPAASQMQWRSTNVGLSFEAEELDDPRWAPEGSPLTPLLTALHQPSLRFGGNSVDRRMWWTSSGEPAPKWAKATVTPTSFQRLRRMADRTNATVTLVLDLGHQDAKRAADMAFHARKALGPRLVAVTIGNEPNGYHHPSQPKLQLRKASWDERAYAAQARAYQKAIHTRAPGLPLAGPGAYDASWWRAFGDAKLPHTVALTQHWYPLWSCPTRSGATDPRATPTVANLTSPWLHAKASTMISTAQRTAASYRLPLWLEETGPTSCTGAAVSRTHAHALWSVDYVLNAAANGARRTNMHSTLLPCGRGNPMSTVCSTTGPQKADPVVGQSSFQSLLFAAQLRPGTVRPVMTGNARIFGHAITSRAGTDLVLVNMNDPAKVGASAVKVLPPKVAVVTQASLLTGDSLASRTGTTLLSLSPATSATSLDAGSALLVRLQPPRDGKPAPQA</sequence>
<proteinExistence type="predicted"/>
<evidence type="ECO:0000256" key="1">
    <source>
        <dbReference type="SAM" id="MobiDB-lite"/>
    </source>
</evidence>
<protein>
    <recommendedName>
        <fullName evidence="5">Glycosyl hydrolase family 79</fullName>
    </recommendedName>
</protein>
<dbReference type="Gene3D" id="3.20.20.80">
    <property type="entry name" value="Glycosidases"/>
    <property type="match status" value="1"/>
</dbReference>
<reference evidence="3 4" key="1">
    <citation type="submission" date="2018-11" db="EMBL/GenBank/DDBJ databases">
        <title>Sequencing the genomes of 1000 actinobacteria strains.</title>
        <authorList>
            <person name="Klenk H.-P."/>
        </authorList>
    </citation>
    <scope>NUCLEOTIDE SEQUENCE [LARGE SCALE GENOMIC DNA]</scope>
    <source>
        <strain evidence="3 4">DSM 10546</strain>
    </source>
</reference>
<accession>A0A3N1ZT97</accession>
<dbReference type="InterPro" id="IPR017853">
    <property type="entry name" value="GH"/>
</dbReference>
<gene>
    <name evidence="3" type="ORF">EDD41_1271</name>
</gene>
<dbReference type="PANTHER" id="PTHR36183:SF2">
    <property type="entry name" value="BETA-GLUCURONIDASE C-TERMINAL DOMAIN-CONTAINING PROTEIN"/>
    <property type="match status" value="1"/>
</dbReference>
<feature type="region of interest" description="Disordered" evidence="1">
    <location>
        <begin position="28"/>
        <end position="47"/>
    </location>
</feature>
<feature type="chain" id="PRO_5039046984" description="Glycosyl hydrolase family 79" evidence="2">
    <location>
        <begin position="34"/>
        <end position="534"/>
    </location>
</feature>
<organism evidence="3 4">
    <name type="scientific">Luteococcus japonicus</name>
    <dbReference type="NCBI Taxonomy" id="33984"/>
    <lineage>
        <taxon>Bacteria</taxon>
        <taxon>Bacillati</taxon>
        <taxon>Actinomycetota</taxon>
        <taxon>Actinomycetes</taxon>
        <taxon>Propionibacteriales</taxon>
        <taxon>Propionibacteriaceae</taxon>
        <taxon>Luteococcus</taxon>
    </lineage>
</organism>
<evidence type="ECO:0000256" key="2">
    <source>
        <dbReference type="SAM" id="SignalP"/>
    </source>
</evidence>
<evidence type="ECO:0000313" key="4">
    <source>
        <dbReference type="Proteomes" id="UP000275749"/>
    </source>
</evidence>
<dbReference type="AlphaFoldDB" id="A0A3N1ZT97"/>
<dbReference type="Gene3D" id="2.60.40.1180">
    <property type="entry name" value="Golgi alpha-mannosidase II"/>
    <property type="match status" value="1"/>
</dbReference>
<evidence type="ECO:0008006" key="5">
    <source>
        <dbReference type="Google" id="ProtNLM"/>
    </source>
</evidence>
<dbReference type="EMBL" id="RKHG01000001">
    <property type="protein sequence ID" value="ROR54086.1"/>
    <property type="molecule type" value="Genomic_DNA"/>
</dbReference>
<evidence type="ECO:0000313" key="3">
    <source>
        <dbReference type="EMBL" id="ROR54086.1"/>
    </source>
</evidence>
<keyword evidence="2" id="KW-0732">Signal</keyword>
<dbReference type="SUPFAM" id="SSF51445">
    <property type="entry name" value="(Trans)glycosidases"/>
    <property type="match status" value="1"/>
</dbReference>
<comment type="caution">
    <text evidence="3">The sequence shown here is derived from an EMBL/GenBank/DDBJ whole genome shotgun (WGS) entry which is preliminary data.</text>
</comment>
<dbReference type="Proteomes" id="UP000275749">
    <property type="component" value="Unassembled WGS sequence"/>
</dbReference>
<dbReference type="InterPro" id="IPR052974">
    <property type="entry name" value="GH79_Enzymes"/>
</dbReference>
<dbReference type="InterPro" id="IPR013780">
    <property type="entry name" value="Glyco_hydro_b"/>
</dbReference>
<feature type="signal peptide" evidence="2">
    <location>
        <begin position="1"/>
        <end position="33"/>
    </location>
</feature>
<name>A0A3N1ZT97_9ACTN</name>
<dbReference type="PANTHER" id="PTHR36183">
    <property type="entry name" value="BETA-GLUCURONIDASE"/>
    <property type="match status" value="1"/>
</dbReference>